<keyword evidence="5 6" id="KW-0472">Membrane</keyword>
<evidence type="ECO:0000259" key="7">
    <source>
        <dbReference type="Pfam" id="PF00909"/>
    </source>
</evidence>
<comment type="similarity">
    <text evidence="2">Belongs to the ammonia transporter channel (TC 1.A.11.2) family.</text>
</comment>
<evidence type="ECO:0000313" key="9">
    <source>
        <dbReference type="Proteomes" id="UP001222027"/>
    </source>
</evidence>
<sequence>MTAETLLLANGETLLLANGKTGKVDDTLTIFHTHVVVGVLGGLLTGLQNVASSSPPDSKGTAYGGGIFQLFKQLVGAVSVSVWNLVSTTTILLAIARFMPLRMSDDQLVIGNDAGHGEEAYTLWGDGERFDTMRYVTMPSINGMSEVNGARGVTIQL</sequence>
<keyword evidence="9" id="KW-1185">Reference proteome</keyword>
<name>A0AAV8PD60_ENSVE</name>
<accession>A0AAV8PD60</accession>
<comment type="subcellular location">
    <subcellularLocation>
        <location evidence="1">Membrane</location>
        <topology evidence="1">Multi-pass membrane protein</topology>
    </subcellularLocation>
</comment>
<dbReference type="Proteomes" id="UP001222027">
    <property type="component" value="Unassembled WGS sequence"/>
</dbReference>
<dbReference type="EMBL" id="JAQQAF010000006">
    <property type="protein sequence ID" value="KAJ8477871.1"/>
    <property type="molecule type" value="Genomic_DNA"/>
</dbReference>
<evidence type="ECO:0000256" key="2">
    <source>
        <dbReference type="ARBA" id="ARBA00005887"/>
    </source>
</evidence>
<protein>
    <recommendedName>
        <fullName evidence="7">Ammonium transporter AmtB-like domain-containing protein</fullName>
    </recommendedName>
</protein>
<feature type="transmembrane region" description="Helical" evidence="6">
    <location>
        <begin position="74"/>
        <end position="95"/>
    </location>
</feature>
<reference evidence="8 9" key="1">
    <citation type="submission" date="2022-12" db="EMBL/GenBank/DDBJ databases">
        <title>Chromosome-scale assembly of the Ensete ventricosum genome.</title>
        <authorList>
            <person name="Dussert Y."/>
            <person name="Stocks J."/>
            <person name="Wendawek A."/>
            <person name="Woldeyes F."/>
            <person name="Nichols R.A."/>
            <person name="Borrell J.S."/>
        </authorList>
    </citation>
    <scope>NUCLEOTIDE SEQUENCE [LARGE SCALE GENOMIC DNA]</scope>
    <source>
        <strain evidence="9">cv. Maze</strain>
        <tissue evidence="8">Seeds</tissue>
    </source>
</reference>
<dbReference type="InterPro" id="IPR001905">
    <property type="entry name" value="Ammonium_transpt"/>
</dbReference>
<dbReference type="Gene3D" id="1.10.3430.10">
    <property type="entry name" value="Ammonium transporter AmtB like domains"/>
    <property type="match status" value="1"/>
</dbReference>
<organism evidence="8 9">
    <name type="scientific">Ensete ventricosum</name>
    <name type="common">Abyssinian banana</name>
    <name type="synonym">Musa ensete</name>
    <dbReference type="NCBI Taxonomy" id="4639"/>
    <lineage>
        <taxon>Eukaryota</taxon>
        <taxon>Viridiplantae</taxon>
        <taxon>Streptophyta</taxon>
        <taxon>Embryophyta</taxon>
        <taxon>Tracheophyta</taxon>
        <taxon>Spermatophyta</taxon>
        <taxon>Magnoliopsida</taxon>
        <taxon>Liliopsida</taxon>
        <taxon>Zingiberales</taxon>
        <taxon>Musaceae</taxon>
        <taxon>Ensete</taxon>
    </lineage>
</organism>
<evidence type="ECO:0000313" key="8">
    <source>
        <dbReference type="EMBL" id="KAJ8477871.1"/>
    </source>
</evidence>
<feature type="domain" description="Ammonium transporter AmtB-like" evidence="7">
    <location>
        <begin position="22"/>
        <end position="121"/>
    </location>
</feature>
<evidence type="ECO:0000256" key="3">
    <source>
        <dbReference type="ARBA" id="ARBA00022692"/>
    </source>
</evidence>
<dbReference type="InterPro" id="IPR029020">
    <property type="entry name" value="Ammonium/urea_transptr"/>
</dbReference>
<comment type="caution">
    <text evidence="8">The sequence shown here is derived from an EMBL/GenBank/DDBJ whole genome shotgun (WGS) entry which is preliminary data.</text>
</comment>
<keyword evidence="3 6" id="KW-0812">Transmembrane</keyword>
<dbReference type="PANTHER" id="PTHR43029:SF38">
    <property type="entry name" value="AMMONIUM TRANSPORTER 2"/>
    <property type="match status" value="1"/>
</dbReference>
<gene>
    <name evidence="8" type="ORF">OPV22_021598</name>
</gene>
<dbReference type="AlphaFoldDB" id="A0AAV8PD60"/>
<proteinExistence type="inferred from homology"/>
<evidence type="ECO:0000256" key="1">
    <source>
        <dbReference type="ARBA" id="ARBA00004141"/>
    </source>
</evidence>
<dbReference type="GO" id="GO:0005886">
    <property type="term" value="C:plasma membrane"/>
    <property type="evidence" value="ECO:0007669"/>
    <property type="project" value="TreeGrafter"/>
</dbReference>
<keyword evidence="4 6" id="KW-1133">Transmembrane helix</keyword>
<evidence type="ECO:0000256" key="5">
    <source>
        <dbReference type="ARBA" id="ARBA00023136"/>
    </source>
</evidence>
<dbReference type="InterPro" id="IPR024041">
    <property type="entry name" value="NH4_transpt_AmtB-like_dom"/>
</dbReference>
<dbReference type="GO" id="GO:0008519">
    <property type="term" value="F:ammonium channel activity"/>
    <property type="evidence" value="ECO:0007669"/>
    <property type="project" value="InterPro"/>
</dbReference>
<dbReference type="SUPFAM" id="SSF111352">
    <property type="entry name" value="Ammonium transporter"/>
    <property type="match status" value="1"/>
</dbReference>
<dbReference type="Pfam" id="PF00909">
    <property type="entry name" value="Ammonium_transp"/>
    <property type="match status" value="1"/>
</dbReference>
<evidence type="ECO:0000256" key="6">
    <source>
        <dbReference type="SAM" id="Phobius"/>
    </source>
</evidence>
<dbReference type="PANTHER" id="PTHR43029">
    <property type="entry name" value="AMMONIUM TRANSPORTER MEP2"/>
    <property type="match status" value="1"/>
</dbReference>
<evidence type="ECO:0000256" key="4">
    <source>
        <dbReference type="ARBA" id="ARBA00022989"/>
    </source>
</evidence>